<protein>
    <submittedName>
        <fullName evidence="1">Peptidase c26</fullName>
    </submittedName>
</protein>
<keyword evidence="2" id="KW-1185">Reference proteome</keyword>
<evidence type="ECO:0000313" key="1">
    <source>
        <dbReference type="EMBL" id="CZQ95454.1"/>
    </source>
</evidence>
<dbReference type="Proteomes" id="UP000242754">
    <property type="component" value="Unassembled WGS sequence"/>
</dbReference>
<dbReference type="InterPro" id="IPR011697">
    <property type="entry name" value="Peptidase_C26"/>
</dbReference>
<dbReference type="STRING" id="140314.SAMN04488076_11126"/>
<dbReference type="GO" id="GO:0006598">
    <property type="term" value="P:polyamine catabolic process"/>
    <property type="evidence" value="ECO:0007669"/>
    <property type="project" value="TreeGrafter"/>
</dbReference>
<gene>
    <name evidence="1" type="ORF">Tpal_1894</name>
</gene>
<dbReference type="GO" id="GO:0033969">
    <property type="term" value="F:gamma-glutamyl-gamma-aminobutyrate hydrolase activity"/>
    <property type="evidence" value="ECO:0007669"/>
    <property type="project" value="TreeGrafter"/>
</dbReference>
<dbReference type="InterPro" id="IPR044668">
    <property type="entry name" value="PuuD-like"/>
</dbReference>
<reference evidence="1 2" key="1">
    <citation type="submission" date="2016-02" db="EMBL/GenBank/DDBJ databases">
        <authorList>
            <person name="Wen L."/>
            <person name="He K."/>
            <person name="Yang H."/>
        </authorList>
    </citation>
    <scope>NUCLEOTIDE SEQUENCE [LARGE SCALE GENOMIC DNA]</scope>
    <source>
        <strain evidence="1">Trichococcus palustris</strain>
    </source>
</reference>
<sequence length="270" mass="29794">MFQVGKLIIGSVLLYNREASFITEGMIKMRPLIGIAGNELLESVPVFGGMAVAYSPNGFIKGIHAAKGNPLVIPIGSPETAKEYVSRMDGILLTGGQDVSPHYYGEEPGLHMQATFPLRDEFEMALIAEALLQKKPIFAVCRGIQILNVQMGGTLYQDLDHDYPDVKIQHVQKTTFKFPTHSVITEPGSHLHELVGGKIQVNSYHHQAVKEIAKGLKPVGYSPDGIVEALEASDLEQSILAIQWHPETMIPDSELMQLFFNDFIERSAKK</sequence>
<evidence type="ECO:0000313" key="2">
    <source>
        <dbReference type="Proteomes" id="UP000242754"/>
    </source>
</evidence>
<name>A0A143YP10_9LACT</name>
<dbReference type="CDD" id="cd01745">
    <property type="entry name" value="GATase1_2"/>
    <property type="match status" value="1"/>
</dbReference>
<dbReference type="GO" id="GO:0005829">
    <property type="term" value="C:cytosol"/>
    <property type="evidence" value="ECO:0007669"/>
    <property type="project" value="TreeGrafter"/>
</dbReference>
<dbReference type="SUPFAM" id="SSF52317">
    <property type="entry name" value="Class I glutamine amidotransferase-like"/>
    <property type="match status" value="1"/>
</dbReference>
<dbReference type="EMBL" id="FJNE01000005">
    <property type="protein sequence ID" value="CZQ95454.1"/>
    <property type="molecule type" value="Genomic_DNA"/>
</dbReference>
<organism evidence="1 2">
    <name type="scientific">Trichococcus palustris</name>
    <dbReference type="NCBI Taxonomy" id="140314"/>
    <lineage>
        <taxon>Bacteria</taxon>
        <taxon>Bacillati</taxon>
        <taxon>Bacillota</taxon>
        <taxon>Bacilli</taxon>
        <taxon>Lactobacillales</taxon>
        <taxon>Carnobacteriaceae</taxon>
        <taxon>Trichococcus</taxon>
    </lineage>
</organism>
<dbReference type="PANTHER" id="PTHR43235:SF1">
    <property type="entry name" value="GLUTAMINE AMIDOTRANSFERASE PB2B2.05-RELATED"/>
    <property type="match status" value="1"/>
</dbReference>
<dbReference type="AlphaFoldDB" id="A0A143YP10"/>
<dbReference type="PANTHER" id="PTHR43235">
    <property type="entry name" value="GLUTAMINE AMIDOTRANSFERASE PB2B2.05-RELATED"/>
    <property type="match status" value="1"/>
</dbReference>
<dbReference type="InterPro" id="IPR029062">
    <property type="entry name" value="Class_I_gatase-like"/>
</dbReference>
<dbReference type="Gene3D" id="3.40.50.880">
    <property type="match status" value="1"/>
</dbReference>
<accession>A0A143YP10</accession>
<dbReference type="PROSITE" id="PS51273">
    <property type="entry name" value="GATASE_TYPE_1"/>
    <property type="match status" value="1"/>
</dbReference>
<dbReference type="Pfam" id="PF07722">
    <property type="entry name" value="Peptidase_C26"/>
    <property type="match status" value="1"/>
</dbReference>
<proteinExistence type="predicted"/>